<feature type="signal peptide" evidence="1">
    <location>
        <begin position="1"/>
        <end position="24"/>
    </location>
</feature>
<keyword evidence="1" id="KW-0732">Signal</keyword>
<dbReference type="PROSITE" id="PS51257">
    <property type="entry name" value="PROKAR_LIPOPROTEIN"/>
    <property type="match status" value="1"/>
</dbReference>
<evidence type="ECO:0000313" key="3">
    <source>
        <dbReference type="Proteomes" id="UP001209076"/>
    </source>
</evidence>
<organism evidence="2 3">
    <name type="scientific">Paracholeplasma vituli</name>
    <dbReference type="NCBI Taxonomy" id="69473"/>
    <lineage>
        <taxon>Bacteria</taxon>
        <taxon>Bacillati</taxon>
        <taxon>Mycoplasmatota</taxon>
        <taxon>Mollicutes</taxon>
        <taxon>Acholeplasmatales</taxon>
        <taxon>Acholeplasmataceae</taxon>
        <taxon>Paracholeplasma</taxon>
    </lineage>
</organism>
<evidence type="ECO:0000313" key="2">
    <source>
        <dbReference type="EMBL" id="MCU0104358.1"/>
    </source>
</evidence>
<dbReference type="Proteomes" id="UP001209076">
    <property type="component" value="Unassembled WGS sequence"/>
</dbReference>
<comment type="caution">
    <text evidence="2">The sequence shown here is derived from an EMBL/GenBank/DDBJ whole genome shotgun (WGS) entry which is preliminary data.</text>
</comment>
<name>A0ABT2PUD3_9MOLU</name>
<protein>
    <submittedName>
        <fullName evidence="2">Uncharacterized protein</fullName>
    </submittedName>
</protein>
<reference evidence="3" key="1">
    <citation type="submission" date="2023-07" db="EMBL/GenBank/DDBJ databases">
        <title>Novel Mycoplasma species identified in domestic and wild animals.</title>
        <authorList>
            <person name="Volokhov D.V."/>
            <person name="Furtak V.A."/>
            <person name="Zagorodnyaya T.A."/>
        </authorList>
    </citation>
    <scope>NUCLEOTIDE SEQUENCE [LARGE SCALE GENOMIC DNA]</scope>
    <source>
        <strain evidence="3">92-19</strain>
    </source>
</reference>
<evidence type="ECO:0000256" key="1">
    <source>
        <dbReference type="SAM" id="SignalP"/>
    </source>
</evidence>
<dbReference type="EMBL" id="JAOEGN010000002">
    <property type="protein sequence ID" value="MCU0104358.1"/>
    <property type="molecule type" value="Genomic_DNA"/>
</dbReference>
<sequence length="941" mass="106060">MNKTNLIKKLAALVLLTTFAVTLAACGSKSLSTPYGSVGNTPYLTGAGYSITEKDLYNEMRLSSSSVLVEEIEKLLYKAELALVDAEPAKYAEDLVKYANEAIFGSSDIEALKKLDATTLSSKIASYIDSFYLAESNTALDPVADFDTTDFADHDAKILNFYKLNVAKKIYAKEQLLKDVKDKDASSYINIEKDLATYFDNNVKNQYDMSAITIRFVNLNEANATLRKFNIKTYRNQLYVIADPRGNTPVEGKAKEVLDSLGIFQYSNISDADYRKYYDKYQIDPSVSAGSNADVALDENETLVKFLEIYNYIYSYRDQVNTNYTVESILADLDNLPFTKSYEDYTNTSLRSYVYTTLGTEDGDTRFSANPRLSGSNYFLVFKLQGHDEEIQQWVDEDNKFIVYKNTGELTEKAQEIFDKIVESKLTTTYISAKATERINKADIVIYDELVKLYMAQSYKDVKLTSKSSKTLIAKVGDDEITVDAFYAKLEQRLGVSVAIDMAIRQTLKNTEKYTSTITSEKRAEYRKNIETIIKQFGQDYYASSGYPASMGRKNFLMLAFRAASIDEAIENVYVASALEEAYLKDIEGIYGDTIYEKFATYANKLRDRFFSLSSSHLLVYVDMDENDTPDDPAEYFETLDATEKAAFQAKLVEFMNKINDRARDYSSLTTGMNAIVEEFNASGRIGNSGCTVAPLDPTPECRWAEYKALGFNLKFENLPAINNNTNITGSTSALDEKFYAGALEVYAEVKAIYDDEKTFPSQWLVPTVADYDGILESSFGWHMILSTGGGVAVSSKFTKEDDTFAKDGDQYKIYEHIEYTDANDVKYYLDAYSDTDAISANQVQIYLNEKDSEYGVENLPTAVSNAISAYFAPIHEKFTGSQNQLNMLYRLFNNGGFTFANAANTTKAQRLITINQSQFFSYVTDNEEFQAVYGDWFTDF</sequence>
<accession>A0ABT2PUD3</accession>
<gene>
    <name evidence="2" type="ORF">N7603_01655</name>
</gene>
<dbReference type="RefSeq" id="WP_262095583.1">
    <property type="nucleotide sequence ID" value="NZ_JAOEGN010000002.1"/>
</dbReference>
<feature type="chain" id="PRO_5046277964" evidence="1">
    <location>
        <begin position="25"/>
        <end position="941"/>
    </location>
</feature>
<keyword evidence="3" id="KW-1185">Reference proteome</keyword>
<proteinExistence type="predicted"/>